<evidence type="ECO:0000313" key="2">
    <source>
        <dbReference type="Proteomes" id="UP001378960"/>
    </source>
</evidence>
<protein>
    <submittedName>
        <fullName evidence="1">Uncharacterized protein</fullName>
    </submittedName>
</protein>
<proteinExistence type="predicted"/>
<keyword evidence="2" id="KW-1185">Reference proteome</keyword>
<dbReference type="InterPro" id="IPR029058">
    <property type="entry name" value="AB_hydrolase_fold"/>
</dbReference>
<dbReference type="Proteomes" id="UP001378960">
    <property type="component" value="Unassembled WGS sequence"/>
</dbReference>
<gene>
    <name evidence="1" type="ORF">DAPK24_007670</name>
</gene>
<comment type="caution">
    <text evidence="1">The sequence shown here is derived from an EMBL/GenBank/DDBJ whole genome shotgun (WGS) entry which is preliminary data.</text>
</comment>
<accession>A0AAV5QYX4</accession>
<sequence length="96" mass="10751">MARAADYASLSYLTQGNSLKLDNLKDACLCTLCTDSYSGVTVEKIYRGVVSGVIFKDDYRREINLSIKGTTTNTEWLLDFNFAPIPYHPFSRSKNG</sequence>
<dbReference type="AlphaFoldDB" id="A0AAV5QYX4"/>
<dbReference type="Gene3D" id="3.40.50.1820">
    <property type="entry name" value="alpha/beta hydrolase"/>
    <property type="match status" value="1"/>
</dbReference>
<dbReference type="EMBL" id="BTGB01000001">
    <property type="protein sequence ID" value="GMM44192.1"/>
    <property type="molecule type" value="Genomic_DNA"/>
</dbReference>
<evidence type="ECO:0000313" key="1">
    <source>
        <dbReference type="EMBL" id="GMM44192.1"/>
    </source>
</evidence>
<organism evidence="1 2">
    <name type="scientific">Pichia kluyveri</name>
    <name type="common">Yeast</name>
    <dbReference type="NCBI Taxonomy" id="36015"/>
    <lineage>
        <taxon>Eukaryota</taxon>
        <taxon>Fungi</taxon>
        <taxon>Dikarya</taxon>
        <taxon>Ascomycota</taxon>
        <taxon>Saccharomycotina</taxon>
        <taxon>Pichiomycetes</taxon>
        <taxon>Pichiales</taxon>
        <taxon>Pichiaceae</taxon>
        <taxon>Pichia</taxon>
    </lineage>
</organism>
<reference evidence="1 2" key="1">
    <citation type="journal article" date="2023" name="Elife">
        <title>Identification of key yeast species and microbe-microbe interactions impacting larval growth of Drosophila in the wild.</title>
        <authorList>
            <person name="Mure A."/>
            <person name="Sugiura Y."/>
            <person name="Maeda R."/>
            <person name="Honda K."/>
            <person name="Sakurai N."/>
            <person name="Takahashi Y."/>
            <person name="Watada M."/>
            <person name="Katoh T."/>
            <person name="Gotoh A."/>
            <person name="Gotoh Y."/>
            <person name="Taniguchi I."/>
            <person name="Nakamura K."/>
            <person name="Hayashi T."/>
            <person name="Katayama T."/>
            <person name="Uemura T."/>
            <person name="Hattori Y."/>
        </authorList>
    </citation>
    <scope>NUCLEOTIDE SEQUENCE [LARGE SCALE GENOMIC DNA]</scope>
    <source>
        <strain evidence="1 2">PK-24</strain>
    </source>
</reference>
<name>A0AAV5QYX4_PICKL</name>